<evidence type="ECO:0000256" key="1">
    <source>
        <dbReference type="SAM" id="Phobius"/>
    </source>
</evidence>
<reference evidence="2 3" key="1">
    <citation type="journal article" date="2007" name="Nature">
        <title>Light stimulates growth of proteorhodopsin-containing marine Flavobacteria.</title>
        <authorList>
            <person name="Gomez-Consarnau L."/>
            <person name="Gonzalez J.M."/>
            <person name="Coll-Llado M."/>
            <person name="Gourdon P."/>
            <person name="Pascher T."/>
            <person name="Neutze R."/>
            <person name="Pedros-Alio C."/>
            <person name="Pinhassi J."/>
        </authorList>
    </citation>
    <scope>NUCLEOTIDE SEQUENCE [LARGE SCALE GENOMIC DNA]</scope>
    <source>
        <strain evidence="2 3">MED217</strain>
    </source>
</reference>
<keyword evidence="1" id="KW-0472">Membrane</keyword>
<protein>
    <submittedName>
        <fullName evidence="2">Recombinase A</fullName>
    </submittedName>
</protein>
<feature type="transmembrane region" description="Helical" evidence="1">
    <location>
        <begin position="20"/>
        <end position="39"/>
    </location>
</feature>
<comment type="caution">
    <text evidence="2">The sequence shown here is derived from an EMBL/GenBank/DDBJ whole genome shotgun (WGS) entry which is preliminary data.</text>
</comment>
<proteinExistence type="predicted"/>
<dbReference type="AlphaFoldDB" id="A3XGX1"/>
<keyword evidence="3" id="KW-1185">Reference proteome</keyword>
<dbReference type="Proteomes" id="UP000001601">
    <property type="component" value="Unassembled WGS sequence"/>
</dbReference>
<name>A3XGX1_LEEBM</name>
<dbReference type="EMBL" id="AANC01000001">
    <property type="protein sequence ID" value="EAQ51474.1"/>
    <property type="molecule type" value="Genomic_DNA"/>
</dbReference>
<accession>A3XGX1</accession>
<keyword evidence="1" id="KW-0812">Transmembrane</keyword>
<organism evidence="2 3">
    <name type="scientific">Leeuwenhoekiella blandensis (strain CECT 7118 / CCUG 51940 / KCTC 22103 / MED217)</name>
    <name type="common">Flavobacterium sp. (strain MED217)</name>
    <dbReference type="NCBI Taxonomy" id="398720"/>
    <lineage>
        <taxon>Bacteria</taxon>
        <taxon>Pseudomonadati</taxon>
        <taxon>Bacteroidota</taxon>
        <taxon>Flavobacteriia</taxon>
        <taxon>Flavobacteriales</taxon>
        <taxon>Flavobacteriaceae</taxon>
        <taxon>Leeuwenhoekiella</taxon>
    </lineage>
</organism>
<dbReference type="HOGENOM" id="CLU_3291745_0_0_10"/>
<evidence type="ECO:0000313" key="3">
    <source>
        <dbReference type="Proteomes" id="UP000001601"/>
    </source>
</evidence>
<gene>
    <name evidence="2" type="primary">recA</name>
    <name evidence="2" type="ORF">MED217_18065</name>
</gene>
<keyword evidence="1" id="KW-1133">Transmembrane helix</keyword>
<evidence type="ECO:0000313" key="2">
    <source>
        <dbReference type="EMBL" id="EAQ51474.1"/>
    </source>
</evidence>
<sequence length="40" mass="4666">MSLVFHKDTKAQAQKNAREFLGGIFLERLIQVIILFDVFK</sequence>